<feature type="domain" description="YscD cytoplasmic" evidence="4">
    <location>
        <begin position="7"/>
        <end position="71"/>
    </location>
</feature>
<evidence type="ECO:0008006" key="10">
    <source>
        <dbReference type="Google" id="ProtNLM"/>
    </source>
</evidence>
<comment type="caution">
    <text evidence="8">The sequence shown here is derived from an EMBL/GenBank/DDBJ whole genome shotgun (WGS) entry which is preliminary data.</text>
</comment>
<dbReference type="InterPro" id="IPR057770">
    <property type="entry name" value="YscD/Y4YQ_C"/>
</dbReference>
<dbReference type="Pfam" id="PF21937">
    <property type="entry name" value="Yop-YscD_ppl_2nd"/>
    <property type="match status" value="1"/>
</dbReference>
<feature type="domain" description="YscD-like Bon-like" evidence="3">
    <location>
        <begin position="232"/>
        <end position="289"/>
    </location>
</feature>
<dbReference type="InterPro" id="IPR032034">
    <property type="entry name" value="YscD_ppl_1st"/>
</dbReference>
<evidence type="ECO:0000313" key="9">
    <source>
        <dbReference type="Proteomes" id="UP000028073"/>
    </source>
</evidence>
<dbReference type="Pfam" id="PF21934">
    <property type="entry name" value="Yop-YscD_ppl_3rd"/>
    <property type="match status" value="1"/>
</dbReference>
<sequence>MIEFYLKILSGNHQGAEIPLEPGNHSLGKSNQCDLVLTDDSLNDQELIISISPEGQLSISSQSEDGLLYNNGHPLGPTVTASHFDIITSSQLFFSLGPVDAEWPDQPLPELQRPEPEPSLPEEDPETDSEQEDDDDFPDAPDAFLDDEEEDINSDDLNSLSEDLGDFDSPQKDDNKKQGEEDEEESEEFENPLKNIDRKWLIGVPAAFLSFFLLFILLLSGGSDDEPVELSHLDQAKKVRNQLNQKNIKLKELPDQSILISGYTLTMSDKQTIQRELREKGIPFSSQLVVMSELRANADALLKNQGHKSLSLELDNSPGSLVMTGYVPTSEELQKITAALKQEVHGLVSIVDQVENQAGRLNTLKSMLREKGLSPRIHLIQKTNQITLEGHLLDDEQVYNLNDVVTRFRKRYGNQPQLRLATKTAGAPARVINTPLSSSLKIRAVSMGRVPFVTMDDGAKYLIGAKLANGYIIEDINLEYLLLSKGTDRIKYRLGGKSEGSKYRQ</sequence>
<dbReference type="eggNOG" id="COG1716">
    <property type="taxonomic scope" value="Bacteria"/>
</dbReference>
<keyword evidence="2" id="KW-0812">Transmembrane</keyword>
<feature type="compositionally biased region" description="Basic and acidic residues" evidence="1">
    <location>
        <begin position="169"/>
        <end position="179"/>
    </location>
</feature>
<dbReference type="Gene3D" id="3.30.1340.30">
    <property type="match status" value="1"/>
</dbReference>
<evidence type="ECO:0000259" key="5">
    <source>
        <dbReference type="Pfam" id="PF21934"/>
    </source>
</evidence>
<dbReference type="Proteomes" id="UP000028073">
    <property type="component" value="Unassembled WGS sequence"/>
</dbReference>
<feature type="domain" description="YscD-like Bon-like" evidence="5">
    <location>
        <begin position="360"/>
        <end position="422"/>
    </location>
</feature>
<dbReference type="OrthoDB" id="5620712at2"/>
<dbReference type="AlphaFoldDB" id="A0A081NHX4"/>
<dbReference type="Pfam" id="PF16693">
    <property type="entry name" value="Yop-YscD_ppl_1st"/>
    <property type="match status" value="1"/>
</dbReference>
<evidence type="ECO:0000259" key="3">
    <source>
        <dbReference type="Pfam" id="PF16693"/>
    </source>
</evidence>
<evidence type="ECO:0000256" key="1">
    <source>
        <dbReference type="SAM" id="MobiDB-lite"/>
    </source>
</evidence>
<evidence type="ECO:0000259" key="6">
    <source>
        <dbReference type="Pfam" id="PF21937"/>
    </source>
</evidence>
<reference evidence="8 9" key="1">
    <citation type="submission" date="2014-06" db="EMBL/GenBank/DDBJ databases">
        <title>Whole Genome Sequences of Three Symbiotic Endozoicomonas Bacteria.</title>
        <authorList>
            <person name="Neave M.J."/>
            <person name="Apprill A."/>
            <person name="Voolstra C.R."/>
        </authorList>
    </citation>
    <scope>NUCLEOTIDE SEQUENCE [LARGE SCALE GENOMIC DNA]</scope>
    <source>
        <strain evidence="8 9">DSM 25634</strain>
    </source>
</reference>
<dbReference type="EMBL" id="JOKH01000002">
    <property type="protein sequence ID" value="KEQ18047.1"/>
    <property type="molecule type" value="Genomic_DNA"/>
</dbReference>
<dbReference type="RefSeq" id="WP_034835092.1">
    <property type="nucleotide sequence ID" value="NZ_JOKH01000002.1"/>
</dbReference>
<feature type="compositionally biased region" description="Acidic residues" evidence="1">
    <location>
        <begin position="180"/>
        <end position="190"/>
    </location>
</feature>
<evidence type="ECO:0000256" key="2">
    <source>
        <dbReference type="SAM" id="Phobius"/>
    </source>
</evidence>
<dbReference type="STRING" id="1137799.GZ78_10710"/>
<dbReference type="InterPro" id="IPR008984">
    <property type="entry name" value="SMAD_FHA_dom_sf"/>
</dbReference>
<feature type="region of interest" description="Disordered" evidence="1">
    <location>
        <begin position="100"/>
        <end position="191"/>
    </location>
</feature>
<dbReference type="InterPro" id="IPR012843">
    <property type="entry name" value="YscD"/>
</dbReference>
<evidence type="ECO:0000313" key="8">
    <source>
        <dbReference type="EMBL" id="KEQ18047.1"/>
    </source>
</evidence>
<feature type="compositionally biased region" description="Acidic residues" evidence="1">
    <location>
        <begin position="120"/>
        <end position="154"/>
    </location>
</feature>
<keyword evidence="9" id="KW-1185">Reference proteome</keyword>
<gene>
    <name evidence="8" type="ORF">GZ78_10710</name>
</gene>
<dbReference type="InterPro" id="IPR032030">
    <property type="entry name" value="YscD_cytoplasmic_dom"/>
</dbReference>
<protein>
    <recommendedName>
        <fullName evidence="10">EscD/YscD/HrpQ family type III secretion system inner membrane ring protein</fullName>
    </recommendedName>
</protein>
<keyword evidence="2" id="KW-0472">Membrane</keyword>
<dbReference type="Pfam" id="PF16697">
    <property type="entry name" value="Yop-YscD_cpl"/>
    <property type="match status" value="1"/>
</dbReference>
<name>A0A081NHX4_9GAMM</name>
<dbReference type="SUPFAM" id="SSF49879">
    <property type="entry name" value="SMAD/FHA domain"/>
    <property type="match status" value="1"/>
</dbReference>
<dbReference type="InterPro" id="IPR053946">
    <property type="entry name" value="YscD_ppl_3rd"/>
</dbReference>
<dbReference type="NCBIfam" id="TIGR02500">
    <property type="entry name" value="type_III_yscD"/>
    <property type="match status" value="1"/>
</dbReference>
<dbReference type="Pfam" id="PF23893">
    <property type="entry name" value="Y4YQ_C"/>
    <property type="match status" value="1"/>
</dbReference>
<feature type="domain" description="YscD-like Bon-like" evidence="6">
    <location>
        <begin position="291"/>
        <end position="357"/>
    </location>
</feature>
<evidence type="ECO:0000259" key="7">
    <source>
        <dbReference type="Pfam" id="PF23893"/>
    </source>
</evidence>
<evidence type="ECO:0000259" key="4">
    <source>
        <dbReference type="Pfam" id="PF16697"/>
    </source>
</evidence>
<proteinExistence type="predicted"/>
<feature type="domain" description="YscD/Y4YQ C-terminal" evidence="7">
    <location>
        <begin position="440"/>
        <end position="490"/>
    </location>
</feature>
<dbReference type="Gene3D" id="3.30.70.1770">
    <property type="match status" value="1"/>
</dbReference>
<accession>A0A081NHX4</accession>
<dbReference type="Gene3D" id="2.60.200.20">
    <property type="match status" value="1"/>
</dbReference>
<feature type="transmembrane region" description="Helical" evidence="2">
    <location>
        <begin position="200"/>
        <end position="219"/>
    </location>
</feature>
<dbReference type="InterPro" id="IPR053947">
    <property type="entry name" value="YscD_ppl__2nd"/>
</dbReference>
<organism evidence="8 9">
    <name type="scientific">Endozoicomonas numazuensis</name>
    <dbReference type="NCBI Taxonomy" id="1137799"/>
    <lineage>
        <taxon>Bacteria</taxon>
        <taxon>Pseudomonadati</taxon>
        <taxon>Pseudomonadota</taxon>
        <taxon>Gammaproteobacteria</taxon>
        <taxon>Oceanospirillales</taxon>
        <taxon>Endozoicomonadaceae</taxon>
        <taxon>Endozoicomonas</taxon>
    </lineage>
</organism>
<keyword evidence="2" id="KW-1133">Transmembrane helix</keyword>